<dbReference type="InterPro" id="IPR008969">
    <property type="entry name" value="CarboxyPept-like_regulatory"/>
</dbReference>
<feature type="chain" id="PRO_5013268779" evidence="8">
    <location>
        <begin position="21"/>
        <end position="1035"/>
    </location>
</feature>
<reference evidence="11" key="1">
    <citation type="submission" date="2016-11" db="EMBL/GenBank/DDBJ databases">
        <authorList>
            <person name="Varghese N."/>
            <person name="Submissions S."/>
        </authorList>
    </citation>
    <scope>NUCLEOTIDE SEQUENCE [LARGE SCALE GENOMIC DNA]</scope>
    <source>
        <strain evidence="11">DSM 19858</strain>
    </source>
</reference>
<dbReference type="Pfam" id="PF07715">
    <property type="entry name" value="Plug"/>
    <property type="match status" value="1"/>
</dbReference>
<sequence length="1035" mass="112144">MKKAVLFFLLAICALCNISAQITVSGTVSDKEGIPIPAVNVIEKGTTNGVVADFDGNFEIEIQEGATLIFSSIGYATVEQVVNDPTPLNITMEEEASQLDEVVVVGYGTQKAVNLTGSVETVKAEEISRQPVAQASQALAGLVPGLTATQSSGQPGADGAAIRIRGVGTLGNGAKNNPLILVDGIPDDINGLDPSDIESISVLKDASASAIYGSRAANGVILITTKRGREGKISTAYNTYVGIQSVAQNLKFMDALGYMEAFNSAEPGAFSEDILDQYRSGVGVGSEALPDTDWVDLLFSSAALQQYHSLSVRGGSEKLKVASSISYTDQEGNIANFNFKRYNGRFNLDYALSKKLDLAFDLNFRREVKSQPARLNDLTRSAYRLQPLFIAFNDDGTYGSGFGGSNPIALANSTAKDETISNYFRALAKVTYRPFNNFSISATYAPQFFDKDRDDFRARYTYYEGSGGPAQSTAGASISESSLFKETFTTFQDNFNAVANWGKEFGNHNVSVLAGYEFLKFKSEIWTASRRGFVLDEFRGLDNGLPDTQLNSGSSTLNGLESVFGRVNYAYKDKYLLEANVRRDASSRFAKGYRSATFPSFSLGWVVTEEPFLQDSETLNFLKFRASWGQLGNQFIYSSNQTDNNGDVIQGADGSAVAQEVNFPYTSLFGLGNANAVIGGSPVVGGAQTVLANSQLRWETGETQNIGFDAKLFNSKLSVTGEYYIRKTKDILLGVTIPTSVGLDAPVQNAGEVWNTGYDISVGWNDMIGEDFRYGVNLNYSAFDNEIKDLGGLEQLPPGNTINRVGEEIGAIYGLKVDGLYQESDFDVDGNLNAGLPVPGFGAIQAGDIKYADISGPDGIPDGVITNDDRTIIGSNITTENWGLELFSAYKGIDLSVSLLGAGGRDVVLEGDAGWAFYNAGKIQEWQGDYWTPDNTDAAYPRLTPGSSHPNWRVNETWMHDASYVRLRNITLGYQLPGDLIDRFRISNARIYVSGQNLATWDHMPEGIDPLTPQFSQGAFYPVTKVFTMGLNVTF</sequence>
<feature type="domain" description="TonB-dependent receptor plug" evidence="9">
    <location>
        <begin position="114"/>
        <end position="220"/>
    </location>
</feature>
<feature type="signal peptide" evidence="8">
    <location>
        <begin position="1"/>
        <end position="20"/>
    </location>
</feature>
<proteinExistence type="inferred from homology"/>
<keyword evidence="4 7" id="KW-0812">Transmembrane</keyword>
<dbReference type="Gene3D" id="2.60.40.1120">
    <property type="entry name" value="Carboxypeptidase-like, regulatory domain"/>
    <property type="match status" value="1"/>
</dbReference>
<evidence type="ECO:0000313" key="11">
    <source>
        <dbReference type="Proteomes" id="UP000184543"/>
    </source>
</evidence>
<dbReference type="SUPFAM" id="SSF56935">
    <property type="entry name" value="Porins"/>
    <property type="match status" value="1"/>
</dbReference>
<dbReference type="SUPFAM" id="SSF49464">
    <property type="entry name" value="Carboxypeptidase regulatory domain-like"/>
    <property type="match status" value="1"/>
</dbReference>
<evidence type="ECO:0000256" key="3">
    <source>
        <dbReference type="ARBA" id="ARBA00022452"/>
    </source>
</evidence>
<dbReference type="InterPro" id="IPR012910">
    <property type="entry name" value="Plug_dom"/>
</dbReference>
<comment type="similarity">
    <text evidence="7">Belongs to the TonB-dependent receptor family.</text>
</comment>
<name>A0A1M6G4C8_9FLAO</name>
<evidence type="ECO:0000256" key="7">
    <source>
        <dbReference type="PROSITE-ProRule" id="PRU01360"/>
    </source>
</evidence>
<dbReference type="AlphaFoldDB" id="A0A1M6G4C8"/>
<dbReference type="GO" id="GO:0009279">
    <property type="term" value="C:cell outer membrane"/>
    <property type="evidence" value="ECO:0007669"/>
    <property type="project" value="UniProtKB-SubCell"/>
</dbReference>
<keyword evidence="3 7" id="KW-1134">Transmembrane beta strand</keyword>
<evidence type="ECO:0000313" key="10">
    <source>
        <dbReference type="EMBL" id="SHJ04836.1"/>
    </source>
</evidence>
<dbReference type="Gene3D" id="2.170.130.10">
    <property type="entry name" value="TonB-dependent receptor, plug domain"/>
    <property type="match status" value="1"/>
</dbReference>
<evidence type="ECO:0000256" key="4">
    <source>
        <dbReference type="ARBA" id="ARBA00022692"/>
    </source>
</evidence>
<dbReference type="InterPro" id="IPR023997">
    <property type="entry name" value="TonB-dep_OMP_SusC/RagA_CS"/>
</dbReference>
<keyword evidence="5 7" id="KW-0472">Membrane</keyword>
<dbReference type="InterPro" id="IPR039426">
    <property type="entry name" value="TonB-dep_rcpt-like"/>
</dbReference>
<dbReference type="EMBL" id="FQYU01000002">
    <property type="protein sequence ID" value="SHJ04836.1"/>
    <property type="molecule type" value="Genomic_DNA"/>
</dbReference>
<dbReference type="InterPro" id="IPR036942">
    <property type="entry name" value="Beta-barrel_TonB_sf"/>
</dbReference>
<dbReference type="PROSITE" id="PS52016">
    <property type="entry name" value="TONB_DEPENDENT_REC_3"/>
    <property type="match status" value="1"/>
</dbReference>
<dbReference type="InterPro" id="IPR037066">
    <property type="entry name" value="Plug_dom_sf"/>
</dbReference>
<keyword evidence="8" id="KW-0732">Signal</keyword>
<keyword evidence="6 7" id="KW-0998">Cell outer membrane</keyword>
<evidence type="ECO:0000256" key="2">
    <source>
        <dbReference type="ARBA" id="ARBA00022448"/>
    </source>
</evidence>
<dbReference type="NCBIfam" id="TIGR04057">
    <property type="entry name" value="SusC_RagA_signa"/>
    <property type="match status" value="1"/>
</dbReference>
<dbReference type="FunFam" id="2.170.130.10:FF:000003">
    <property type="entry name" value="SusC/RagA family TonB-linked outer membrane protein"/>
    <property type="match status" value="1"/>
</dbReference>
<organism evidence="10 11">
    <name type="scientific">Pseudozobellia thermophila</name>
    <dbReference type="NCBI Taxonomy" id="192903"/>
    <lineage>
        <taxon>Bacteria</taxon>
        <taxon>Pseudomonadati</taxon>
        <taxon>Bacteroidota</taxon>
        <taxon>Flavobacteriia</taxon>
        <taxon>Flavobacteriales</taxon>
        <taxon>Flavobacteriaceae</taxon>
        <taxon>Pseudozobellia</taxon>
    </lineage>
</organism>
<dbReference type="InterPro" id="IPR023996">
    <property type="entry name" value="TonB-dep_OMP_SusC/RagA"/>
</dbReference>
<protein>
    <submittedName>
        <fullName evidence="10">TonB-linked outer membrane protein, SusC/RagA family</fullName>
    </submittedName>
</protein>
<dbReference type="RefSeq" id="WP_072992761.1">
    <property type="nucleotide sequence ID" value="NZ_FQYU01000002.1"/>
</dbReference>
<dbReference type="NCBIfam" id="TIGR04056">
    <property type="entry name" value="OMP_RagA_SusC"/>
    <property type="match status" value="1"/>
</dbReference>
<dbReference type="STRING" id="192903.SAMN04488513_102673"/>
<dbReference type="Gene3D" id="2.40.170.20">
    <property type="entry name" value="TonB-dependent receptor, beta-barrel domain"/>
    <property type="match status" value="1"/>
</dbReference>
<gene>
    <name evidence="10" type="ORF">SAMN04488513_102673</name>
</gene>
<keyword evidence="2 7" id="KW-0813">Transport</keyword>
<evidence type="ECO:0000259" key="9">
    <source>
        <dbReference type="Pfam" id="PF07715"/>
    </source>
</evidence>
<dbReference type="Proteomes" id="UP000184543">
    <property type="component" value="Unassembled WGS sequence"/>
</dbReference>
<evidence type="ECO:0000256" key="5">
    <source>
        <dbReference type="ARBA" id="ARBA00023136"/>
    </source>
</evidence>
<dbReference type="Pfam" id="PF13715">
    <property type="entry name" value="CarbopepD_reg_2"/>
    <property type="match status" value="1"/>
</dbReference>
<accession>A0A1M6G4C8</accession>
<evidence type="ECO:0000256" key="6">
    <source>
        <dbReference type="ARBA" id="ARBA00023237"/>
    </source>
</evidence>
<keyword evidence="11" id="KW-1185">Reference proteome</keyword>
<evidence type="ECO:0000256" key="1">
    <source>
        <dbReference type="ARBA" id="ARBA00004571"/>
    </source>
</evidence>
<comment type="subcellular location">
    <subcellularLocation>
        <location evidence="1 7">Cell outer membrane</location>
        <topology evidence="1 7">Multi-pass membrane protein</topology>
    </subcellularLocation>
</comment>
<evidence type="ECO:0000256" key="8">
    <source>
        <dbReference type="SAM" id="SignalP"/>
    </source>
</evidence>